<evidence type="ECO:0000313" key="10">
    <source>
        <dbReference type="Proteomes" id="UP001054857"/>
    </source>
</evidence>
<keyword evidence="3" id="KW-1003">Cell membrane</keyword>
<gene>
    <name evidence="9" type="ORF">Agub_g9218</name>
</gene>
<evidence type="ECO:0000313" key="9">
    <source>
        <dbReference type="EMBL" id="GFR47489.1"/>
    </source>
</evidence>
<keyword evidence="2" id="KW-0813">Transport</keyword>
<dbReference type="InterPro" id="IPR018227">
    <property type="entry name" value="Amino_acid_transport_2"/>
</dbReference>
<dbReference type="GO" id="GO:0005886">
    <property type="term" value="C:plasma membrane"/>
    <property type="evidence" value="ECO:0007669"/>
    <property type="project" value="UniProtKB-SubCell"/>
</dbReference>
<comment type="caution">
    <text evidence="9">The sequence shown here is derived from an EMBL/GenBank/DDBJ whole genome shotgun (WGS) entry which is preliminary data.</text>
</comment>
<feature type="transmembrane region" description="Helical" evidence="8">
    <location>
        <begin position="56"/>
        <end position="79"/>
    </location>
</feature>
<comment type="subcellular location">
    <subcellularLocation>
        <location evidence="1">Cell inner membrane</location>
        <topology evidence="1">Multi-pass membrane protein</topology>
    </subcellularLocation>
</comment>
<dbReference type="EMBL" id="BMAR01000018">
    <property type="protein sequence ID" value="GFR47489.1"/>
    <property type="molecule type" value="Genomic_DNA"/>
</dbReference>
<evidence type="ECO:0000256" key="7">
    <source>
        <dbReference type="ARBA" id="ARBA00023136"/>
    </source>
</evidence>
<organism evidence="9 10">
    <name type="scientific">Astrephomene gubernaculifera</name>
    <dbReference type="NCBI Taxonomy" id="47775"/>
    <lineage>
        <taxon>Eukaryota</taxon>
        <taxon>Viridiplantae</taxon>
        <taxon>Chlorophyta</taxon>
        <taxon>core chlorophytes</taxon>
        <taxon>Chlorophyceae</taxon>
        <taxon>CS clade</taxon>
        <taxon>Chlamydomonadales</taxon>
        <taxon>Astrephomenaceae</taxon>
        <taxon>Astrephomene</taxon>
    </lineage>
</organism>
<accession>A0AAD3DSV7</accession>
<dbReference type="Pfam" id="PF03222">
    <property type="entry name" value="Trp_Tyr_perm"/>
    <property type="match status" value="1"/>
</dbReference>
<keyword evidence="5 8" id="KW-0812">Transmembrane</keyword>
<protein>
    <submittedName>
        <fullName evidence="9">Uncharacterized protein</fullName>
    </submittedName>
</protein>
<keyword evidence="10" id="KW-1185">Reference proteome</keyword>
<evidence type="ECO:0000256" key="4">
    <source>
        <dbReference type="ARBA" id="ARBA00022519"/>
    </source>
</evidence>
<evidence type="ECO:0000256" key="1">
    <source>
        <dbReference type="ARBA" id="ARBA00004429"/>
    </source>
</evidence>
<keyword evidence="7 8" id="KW-0472">Membrane</keyword>
<feature type="transmembrane region" description="Helical" evidence="8">
    <location>
        <begin position="100"/>
        <end position="119"/>
    </location>
</feature>
<dbReference type="GO" id="GO:0003333">
    <property type="term" value="P:amino acid transmembrane transport"/>
    <property type="evidence" value="ECO:0007669"/>
    <property type="project" value="InterPro"/>
</dbReference>
<name>A0AAD3DSV7_9CHLO</name>
<evidence type="ECO:0000256" key="2">
    <source>
        <dbReference type="ARBA" id="ARBA00022448"/>
    </source>
</evidence>
<dbReference type="PANTHER" id="PTHR32195">
    <property type="entry name" value="OS07G0662800 PROTEIN"/>
    <property type="match status" value="1"/>
</dbReference>
<dbReference type="PANTHER" id="PTHR32195:SF26">
    <property type="entry name" value="TRYPTOPHAN OR TYROSINE TRANSPORTER PROTEIN"/>
    <property type="match status" value="1"/>
</dbReference>
<feature type="non-terminal residue" evidence="9">
    <location>
        <position position="1"/>
    </location>
</feature>
<evidence type="ECO:0000256" key="5">
    <source>
        <dbReference type="ARBA" id="ARBA00022692"/>
    </source>
</evidence>
<keyword evidence="6 8" id="KW-1133">Transmembrane helix</keyword>
<dbReference type="Proteomes" id="UP001054857">
    <property type="component" value="Unassembled WGS sequence"/>
</dbReference>
<reference evidence="9 10" key="1">
    <citation type="journal article" date="2021" name="Sci. Rep.">
        <title>Genome sequencing of the multicellular alga Astrephomene provides insights into convergent evolution of germ-soma differentiation.</title>
        <authorList>
            <person name="Yamashita S."/>
            <person name="Yamamoto K."/>
            <person name="Matsuzaki R."/>
            <person name="Suzuki S."/>
            <person name="Yamaguchi H."/>
            <person name="Hirooka S."/>
            <person name="Minakuchi Y."/>
            <person name="Miyagishima S."/>
            <person name="Kawachi M."/>
            <person name="Toyoda A."/>
            <person name="Nozaki H."/>
        </authorList>
    </citation>
    <scope>NUCLEOTIDE SEQUENCE [LARGE SCALE GENOMIC DNA]</scope>
    <source>
        <strain evidence="9 10">NIES-4017</strain>
    </source>
</reference>
<sequence length="241" mass="23559">AAAAAAAASVAMDAATGAAAAATAAGGGGGGLVRSAAEMKAAMDPLVLLQRSGGPVVAPLVETFSFLAIATSFTGFVLATADFLPDAFKPLAAVPRAGRFALVVLPPILLSTASPGMFYAALDIAGTYGVMTLYGMMPAAMAWASRYGKYDSTAAETVTVTSTAAADDSLTATPAVGCSSSSSVGSVGSMRGVWDNSGSSGGRSSGTEGCVRTVELVPGGPAMLLLTGVAAAGVIVSQWVH</sequence>
<proteinExistence type="predicted"/>
<evidence type="ECO:0000256" key="8">
    <source>
        <dbReference type="SAM" id="Phobius"/>
    </source>
</evidence>
<evidence type="ECO:0000256" key="6">
    <source>
        <dbReference type="ARBA" id="ARBA00022989"/>
    </source>
</evidence>
<keyword evidence="4" id="KW-0997">Cell inner membrane</keyword>
<evidence type="ECO:0000256" key="3">
    <source>
        <dbReference type="ARBA" id="ARBA00022475"/>
    </source>
</evidence>
<dbReference type="AlphaFoldDB" id="A0AAD3DSV7"/>